<feature type="region of interest" description="Disordered" evidence="1">
    <location>
        <begin position="1"/>
        <end position="40"/>
    </location>
</feature>
<proteinExistence type="predicted"/>
<feature type="domain" description="PARP catalytic" evidence="2">
    <location>
        <begin position="243"/>
        <end position="391"/>
    </location>
</feature>
<dbReference type="EMBL" id="ML210300">
    <property type="protein sequence ID" value="TFK20442.1"/>
    <property type="molecule type" value="Genomic_DNA"/>
</dbReference>
<dbReference type="Proteomes" id="UP000307440">
    <property type="component" value="Unassembled WGS sequence"/>
</dbReference>
<dbReference type="SUPFAM" id="SSF56399">
    <property type="entry name" value="ADP-ribosylation"/>
    <property type="match status" value="1"/>
</dbReference>
<feature type="compositionally biased region" description="Acidic residues" evidence="1">
    <location>
        <begin position="22"/>
        <end position="34"/>
    </location>
</feature>
<dbReference type="PANTHER" id="PTHR31681:SF3">
    <property type="entry name" value="OS04G0690100 PROTEIN"/>
    <property type="match status" value="1"/>
</dbReference>
<evidence type="ECO:0000313" key="3">
    <source>
        <dbReference type="EMBL" id="TFK20442.1"/>
    </source>
</evidence>
<evidence type="ECO:0000313" key="4">
    <source>
        <dbReference type="Proteomes" id="UP000307440"/>
    </source>
</evidence>
<feature type="region of interest" description="Disordered" evidence="1">
    <location>
        <begin position="104"/>
        <end position="136"/>
    </location>
</feature>
<dbReference type="Gene3D" id="3.90.228.10">
    <property type="match status" value="1"/>
</dbReference>
<dbReference type="GO" id="GO:0003950">
    <property type="term" value="F:NAD+ poly-ADP-ribosyltransferase activity"/>
    <property type="evidence" value="ECO:0007669"/>
    <property type="project" value="InterPro"/>
</dbReference>
<evidence type="ECO:0000259" key="2">
    <source>
        <dbReference type="Pfam" id="PF00644"/>
    </source>
</evidence>
<dbReference type="AlphaFoldDB" id="A0A5C3KJZ3"/>
<gene>
    <name evidence="3" type="ORF">FA15DRAFT_673477</name>
</gene>
<evidence type="ECO:0000256" key="1">
    <source>
        <dbReference type="SAM" id="MobiDB-lite"/>
    </source>
</evidence>
<sequence length="418" mass="45170">MAAEYAYPSDLDSDEGSIGGWSDDEADGSNESDGDGAHSLASRMSGMRLNQRHGSQKQQSRSQTAASGATTLCMMCRAKPKKRGYPTCSLVCAGQLQEIVDELGGLPDGASGSRRRRSSDRRSSLPGGSSSAVGGLSGNRNPPCIICKRRPSFEDRVTCGLKCAENLALKGGDSTMCNYCHRRPKIDNHLQCGQTCADKAKNACLLCRCRPRNGRYHLCGKLCRGLSVKQTPLLLEAHKGHSTFDMVEKKFKKAWQAGSTPCPGVKRVFKIIENDDFLRPYNAYRTRVKNEHFRYHGTRKLCNLGSGSTQVCASSACAICSILKSSFKTSLANPGGAFGAGVYTSSASNKSFSYCGTGGVMLLTKVVLGKVRNVTQWNEVMSCPPGFDSVEFDRNGGALNETIVYSDDAIRPVFLIVF</sequence>
<dbReference type="PANTHER" id="PTHR31681">
    <property type="entry name" value="C2H2-LIKE ZINC FINGER PROTEIN"/>
    <property type="match status" value="1"/>
</dbReference>
<dbReference type="Pfam" id="PF00644">
    <property type="entry name" value="PARP"/>
    <property type="match status" value="1"/>
</dbReference>
<protein>
    <submittedName>
        <fullName evidence="3">ADP-ribosylation</fullName>
    </submittedName>
</protein>
<name>A0A5C3KJZ3_COPMA</name>
<dbReference type="InterPro" id="IPR012317">
    <property type="entry name" value="Poly(ADP-ribose)pol_cat_dom"/>
</dbReference>
<dbReference type="OrthoDB" id="9514740at2759"/>
<keyword evidence="4" id="KW-1185">Reference proteome</keyword>
<reference evidence="3 4" key="1">
    <citation type="journal article" date="2019" name="Nat. Ecol. Evol.">
        <title>Megaphylogeny resolves global patterns of mushroom evolution.</title>
        <authorList>
            <person name="Varga T."/>
            <person name="Krizsan K."/>
            <person name="Foldi C."/>
            <person name="Dima B."/>
            <person name="Sanchez-Garcia M."/>
            <person name="Sanchez-Ramirez S."/>
            <person name="Szollosi G.J."/>
            <person name="Szarkandi J.G."/>
            <person name="Papp V."/>
            <person name="Albert L."/>
            <person name="Andreopoulos W."/>
            <person name="Angelini C."/>
            <person name="Antonin V."/>
            <person name="Barry K.W."/>
            <person name="Bougher N.L."/>
            <person name="Buchanan P."/>
            <person name="Buyck B."/>
            <person name="Bense V."/>
            <person name="Catcheside P."/>
            <person name="Chovatia M."/>
            <person name="Cooper J."/>
            <person name="Damon W."/>
            <person name="Desjardin D."/>
            <person name="Finy P."/>
            <person name="Geml J."/>
            <person name="Haridas S."/>
            <person name="Hughes K."/>
            <person name="Justo A."/>
            <person name="Karasinski D."/>
            <person name="Kautmanova I."/>
            <person name="Kiss B."/>
            <person name="Kocsube S."/>
            <person name="Kotiranta H."/>
            <person name="LaButti K.M."/>
            <person name="Lechner B.E."/>
            <person name="Liimatainen K."/>
            <person name="Lipzen A."/>
            <person name="Lukacs Z."/>
            <person name="Mihaltcheva S."/>
            <person name="Morgado L.N."/>
            <person name="Niskanen T."/>
            <person name="Noordeloos M.E."/>
            <person name="Ohm R.A."/>
            <person name="Ortiz-Santana B."/>
            <person name="Ovrebo C."/>
            <person name="Racz N."/>
            <person name="Riley R."/>
            <person name="Savchenko A."/>
            <person name="Shiryaev A."/>
            <person name="Soop K."/>
            <person name="Spirin V."/>
            <person name="Szebenyi C."/>
            <person name="Tomsovsky M."/>
            <person name="Tulloss R.E."/>
            <person name="Uehling J."/>
            <person name="Grigoriev I.V."/>
            <person name="Vagvolgyi C."/>
            <person name="Papp T."/>
            <person name="Martin F.M."/>
            <person name="Miettinen O."/>
            <person name="Hibbett D.S."/>
            <person name="Nagy L.G."/>
        </authorList>
    </citation>
    <scope>NUCLEOTIDE SEQUENCE [LARGE SCALE GENOMIC DNA]</scope>
    <source>
        <strain evidence="3 4">CBS 121175</strain>
    </source>
</reference>
<organism evidence="3 4">
    <name type="scientific">Coprinopsis marcescibilis</name>
    <name type="common">Agaric fungus</name>
    <name type="synonym">Psathyrella marcescibilis</name>
    <dbReference type="NCBI Taxonomy" id="230819"/>
    <lineage>
        <taxon>Eukaryota</taxon>
        <taxon>Fungi</taxon>
        <taxon>Dikarya</taxon>
        <taxon>Basidiomycota</taxon>
        <taxon>Agaricomycotina</taxon>
        <taxon>Agaricomycetes</taxon>
        <taxon>Agaricomycetidae</taxon>
        <taxon>Agaricales</taxon>
        <taxon>Agaricineae</taxon>
        <taxon>Psathyrellaceae</taxon>
        <taxon>Coprinopsis</taxon>
    </lineage>
</organism>
<accession>A0A5C3KJZ3</accession>
<feature type="compositionally biased region" description="Low complexity" evidence="1">
    <location>
        <begin position="124"/>
        <end position="134"/>
    </location>
</feature>